<dbReference type="RefSeq" id="WP_071807859.1">
    <property type="nucleotide sequence ID" value="NZ_MEIA01000294.1"/>
</dbReference>
<dbReference type="Proteomes" id="UP000182486">
    <property type="component" value="Unassembled WGS sequence"/>
</dbReference>
<evidence type="ECO:0008006" key="4">
    <source>
        <dbReference type="Google" id="ProtNLM"/>
    </source>
</evidence>
<accession>A0A1K0GQV6</accession>
<evidence type="ECO:0000313" key="2">
    <source>
        <dbReference type="EMBL" id="OJF11635.1"/>
    </source>
</evidence>
<organism evidence="2 3">
    <name type="scientific">Couchioplanes caeruleus subsp. caeruleus</name>
    <dbReference type="NCBI Taxonomy" id="56427"/>
    <lineage>
        <taxon>Bacteria</taxon>
        <taxon>Bacillati</taxon>
        <taxon>Actinomycetota</taxon>
        <taxon>Actinomycetes</taxon>
        <taxon>Micromonosporales</taxon>
        <taxon>Micromonosporaceae</taxon>
        <taxon>Couchioplanes</taxon>
    </lineage>
</organism>
<keyword evidence="3" id="KW-1185">Reference proteome</keyword>
<evidence type="ECO:0000256" key="1">
    <source>
        <dbReference type="SAM" id="SignalP"/>
    </source>
</evidence>
<proteinExistence type="predicted"/>
<keyword evidence="1" id="KW-0732">Signal</keyword>
<dbReference type="EMBL" id="MEIA01000294">
    <property type="protein sequence ID" value="OJF11635.1"/>
    <property type="molecule type" value="Genomic_DNA"/>
</dbReference>
<feature type="signal peptide" evidence="1">
    <location>
        <begin position="1"/>
        <end position="25"/>
    </location>
</feature>
<comment type="caution">
    <text evidence="2">The sequence shown here is derived from an EMBL/GenBank/DDBJ whole genome shotgun (WGS) entry which is preliminary data.</text>
</comment>
<evidence type="ECO:0000313" key="3">
    <source>
        <dbReference type="Proteomes" id="UP000182486"/>
    </source>
</evidence>
<protein>
    <recommendedName>
        <fullName evidence="4">Secreted protein</fullName>
    </recommendedName>
</protein>
<sequence length="128" mass="13863">MVKKLVVVWAAMAAVLFGSATAAHAGSDSAWAYTTDASPGGKARFISNGDKIQACDNQEDGYYAWGYMYDLFETYLEAVREETTGDCDSDSHDVPEWETILVRACLGNSDASVRKFCTPWSKATVGTA</sequence>
<name>A0A1K0GQV6_9ACTN</name>
<feature type="chain" id="PRO_5009664447" description="Secreted protein" evidence="1">
    <location>
        <begin position="26"/>
        <end position="128"/>
    </location>
</feature>
<dbReference type="AlphaFoldDB" id="A0A1K0GQV6"/>
<reference evidence="2 3" key="1">
    <citation type="submission" date="2016-09" db="EMBL/GenBank/DDBJ databases">
        <title>Couchioplanes caeruleus draft genome sequence.</title>
        <authorList>
            <person name="Sheehan J."/>
            <person name="Caffrey P."/>
        </authorList>
    </citation>
    <scope>NUCLEOTIDE SEQUENCE [LARGE SCALE GENOMIC DNA]</scope>
    <source>
        <strain evidence="2 3">DSM 43634</strain>
    </source>
</reference>
<gene>
    <name evidence="2" type="ORF">BG844_25165</name>
</gene>